<evidence type="ECO:0000313" key="2">
    <source>
        <dbReference type="Proteomes" id="UP000001343"/>
    </source>
</evidence>
<dbReference type="AlphaFoldDB" id="A0AA87MR23"/>
<accession>A0AA87MR23</accession>
<gene>
    <name evidence="1" type="ORF">LEP1GSC125_0725</name>
</gene>
<organism evidence="1 2">
    <name type="scientific">Leptospira mayottensis 200901122</name>
    <dbReference type="NCBI Taxonomy" id="1193010"/>
    <lineage>
        <taxon>Bacteria</taxon>
        <taxon>Pseudomonadati</taxon>
        <taxon>Spirochaetota</taxon>
        <taxon>Spirochaetia</taxon>
        <taxon>Leptospirales</taxon>
        <taxon>Leptospiraceae</taxon>
        <taxon>Leptospira</taxon>
    </lineage>
</organism>
<comment type="caution">
    <text evidence="1">The sequence shown here is derived from an EMBL/GenBank/DDBJ whole genome shotgun (WGS) entry which is preliminary data.</text>
</comment>
<sequence length="69" mass="8250">MKTPAFSLQTYRMTVTISFKTSVWNRVLSYLYKNKHRNKIMIIKKITHEQEVNKKIIEKNQLAHILTSN</sequence>
<name>A0AA87MR23_9LEPT</name>
<dbReference type="EMBL" id="AKWM02000002">
    <property type="protein sequence ID" value="EKS02155.1"/>
    <property type="molecule type" value="Genomic_DNA"/>
</dbReference>
<proteinExistence type="predicted"/>
<reference evidence="1 2" key="1">
    <citation type="journal article" date="2014" name="Int. J. Syst. Evol. Microbiol.">
        <title>Leptospira mayottensis sp. nov., a pathogenic species of the genus Leptospira isolated from humans.</title>
        <authorList>
            <person name="Bourhy P."/>
            <person name="Collet L."/>
            <person name="Brisse S."/>
            <person name="Picardeau M."/>
        </authorList>
    </citation>
    <scope>NUCLEOTIDE SEQUENCE [LARGE SCALE GENOMIC DNA]</scope>
    <source>
        <strain evidence="1 2">200901122</strain>
    </source>
</reference>
<dbReference type="Proteomes" id="UP000001343">
    <property type="component" value="Unassembled WGS sequence"/>
</dbReference>
<evidence type="ECO:0000313" key="1">
    <source>
        <dbReference type="EMBL" id="EKS02155.1"/>
    </source>
</evidence>
<protein>
    <submittedName>
        <fullName evidence="1">Uncharacterized protein</fullName>
    </submittedName>
</protein>